<feature type="chain" id="PRO_5041267524" evidence="1">
    <location>
        <begin position="20"/>
        <end position="97"/>
    </location>
</feature>
<dbReference type="Proteomes" id="UP001162480">
    <property type="component" value="Chromosome 30"/>
</dbReference>
<evidence type="ECO:0000313" key="3">
    <source>
        <dbReference type="Proteomes" id="UP001162480"/>
    </source>
</evidence>
<dbReference type="EMBL" id="OX597843">
    <property type="protein sequence ID" value="CAI9744528.1"/>
    <property type="molecule type" value="Genomic_DNA"/>
</dbReference>
<evidence type="ECO:0000313" key="2">
    <source>
        <dbReference type="EMBL" id="CAI9744528.1"/>
    </source>
</evidence>
<protein>
    <submittedName>
        <fullName evidence="2">Uncharacterized protein</fullName>
    </submittedName>
</protein>
<sequence length="97" mass="10839">MTPYTSLVLILCICGSAAGFTLPPEPLQAFMMGSSRATQCQPWLGYAAFGKSYMSNALLIGEDTVLSIQPLYKYKICSNKIEGECYRIWMCQPYLYS</sequence>
<keyword evidence="3" id="KW-1185">Reference proteome</keyword>
<keyword evidence="1" id="KW-0732">Signal</keyword>
<dbReference type="AlphaFoldDB" id="A0AA36C1D0"/>
<proteinExistence type="predicted"/>
<reference evidence="2" key="1">
    <citation type="submission" date="2023-08" db="EMBL/GenBank/DDBJ databases">
        <authorList>
            <person name="Alioto T."/>
            <person name="Alioto T."/>
            <person name="Gomez Garrido J."/>
        </authorList>
    </citation>
    <scope>NUCLEOTIDE SEQUENCE</scope>
</reference>
<gene>
    <name evidence="2" type="ORF">OCTVUL_1B021821</name>
</gene>
<name>A0AA36C1D0_OCTVU</name>
<accession>A0AA36C1D0</accession>
<organism evidence="2 3">
    <name type="scientific">Octopus vulgaris</name>
    <name type="common">Common octopus</name>
    <dbReference type="NCBI Taxonomy" id="6645"/>
    <lineage>
        <taxon>Eukaryota</taxon>
        <taxon>Metazoa</taxon>
        <taxon>Spiralia</taxon>
        <taxon>Lophotrochozoa</taxon>
        <taxon>Mollusca</taxon>
        <taxon>Cephalopoda</taxon>
        <taxon>Coleoidea</taxon>
        <taxon>Octopodiformes</taxon>
        <taxon>Octopoda</taxon>
        <taxon>Incirrata</taxon>
        <taxon>Octopodidae</taxon>
        <taxon>Octopus</taxon>
    </lineage>
</organism>
<evidence type="ECO:0000256" key="1">
    <source>
        <dbReference type="SAM" id="SignalP"/>
    </source>
</evidence>
<feature type="signal peptide" evidence="1">
    <location>
        <begin position="1"/>
        <end position="19"/>
    </location>
</feature>